<dbReference type="GO" id="GO:0040034">
    <property type="term" value="P:regulation of development, heterochronic"/>
    <property type="evidence" value="ECO:0007669"/>
    <property type="project" value="UniProtKB-ARBA"/>
</dbReference>
<organism evidence="14 15">
    <name type="scientific">Panagrolaimus davidi</name>
    <dbReference type="NCBI Taxonomy" id="227884"/>
    <lineage>
        <taxon>Eukaryota</taxon>
        <taxon>Metazoa</taxon>
        <taxon>Ecdysozoa</taxon>
        <taxon>Nematoda</taxon>
        <taxon>Chromadorea</taxon>
        <taxon>Rhabditida</taxon>
        <taxon>Tylenchina</taxon>
        <taxon>Panagrolaimomorpha</taxon>
        <taxon>Panagrolaimoidea</taxon>
        <taxon>Panagrolaimidae</taxon>
        <taxon>Panagrolaimus</taxon>
    </lineage>
</organism>
<feature type="compositionally biased region" description="Polar residues" evidence="12">
    <location>
        <begin position="165"/>
        <end position="175"/>
    </location>
</feature>
<dbReference type="Proteomes" id="UP000887578">
    <property type="component" value="Unplaced"/>
</dbReference>
<evidence type="ECO:0000256" key="5">
    <source>
        <dbReference type="ARBA" id="ARBA00022737"/>
    </source>
</evidence>
<keyword evidence="9" id="KW-0539">Nucleus</keyword>
<dbReference type="SMART" id="SM00355">
    <property type="entry name" value="ZnF_C2H2"/>
    <property type="match status" value="9"/>
</dbReference>
<dbReference type="WBParaSite" id="PDA_v2.g30281.t1">
    <property type="protein sequence ID" value="PDA_v2.g30281.t1"/>
    <property type="gene ID" value="PDA_v2.g30281"/>
</dbReference>
<evidence type="ECO:0000259" key="13">
    <source>
        <dbReference type="PROSITE" id="PS50157"/>
    </source>
</evidence>
<dbReference type="AlphaFoldDB" id="A0A914QKP7"/>
<feature type="region of interest" description="Disordered" evidence="12">
    <location>
        <begin position="578"/>
        <end position="625"/>
    </location>
</feature>
<feature type="compositionally biased region" description="Basic and acidic residues" evidence="12">
    <location>
        <begin position="115"/>
        <end position="133"/>
    </location>
</feature>
<keyword evidence="8" id="KW-0238">DNA-binding</keyword>
<reference evidence="15" key="1">
    <citation type="submission" date="2022-11" db="UniProtKB">
        <authorList>
            <consortium name="WormBaseParasite"/>
        </authorList>
    </citation>
    <scope>IDENTIFICATION</scope>
</reference>
<feature type="region of interest" description="Disordered" evidence="12">
    <location>
        <begin position="422"/>
        <end position="447"/>
    </location>
</feature>
<feature type="compositionally biased region" description="Basic and acidic residues" evidence="12">
    <location>
        <begin position="150"/>
        <end position="159"/>
    </location>
</feature>
<dbReference type="PANTHER" id="PTHR24403">
    <property type="entry name" value="ZINC FINGER PROTEIN"/>
    <property type="match status" value="1"/>
</dbReference>
<dbReference type="GO" id="GO:0000122">
    <property type="term" value="P:negative regulation of transcription by RNA polymerase II"/>
    <property type="evidence" value="ECO:0007669"/>
    <property type="project" value="UniProtKB-ARBA"/>
</dbReference>
<dbReference type="FunFam" id="3.30.160.60:FF:002883">
    <property type="entry name" value="Hunchback-like protein"/>
    <property type="match status" value="1"/>
</dbReference>
<feature type="region of interest" description="Disordered" evidence="12">
    <location>
        <begin position="754"/>
        <end position="867"/>
    </location>
</feature>
<feature type="compositionally biased region" description="Polar residues" evidence="12">
    <location>
        <begin position="28"/>
        <end position="55"/>
    </location>
</feature>
<keyword evidence="5" id="KW-0677">Repeat</keyword>
<evidence type="ECO:0000256" key="12">
    <source>
        <dbReference type="SAM" id="MobiDB-lite"/>
    </source>
</evidence>
<dbReference type="InterPro" id="IPR013087">
    <property type="entry name" value="Znf_C2H2_type"/>
</dbReference>
<keyword evidence="7" id="KW-0862">Zinc</keyword>
<keyword evidence="3" id="KW-0217">Developmental protein</keyword>
<name>A0A914QKP7_9BILA</name>
<feature type="compositionally biased region" description="Low complexity" evidence="12">
    <location>
        <begin position="754"/>
        <end position="770"/>
    </location>
</feature>
<comment type="subcellular location">
    <subcellularLocation>
        <location evidence="1">Nucleus</location>
    </subcellularLocation>
</comment>
<dbReference type="PROSITE" id="PS50157">
    <property type="entry name" value="ZINC_FINGER_C2H2_2"/>
    <property type="match status" value="3"/>
</dbReference>
<keyword evidence="4" id="KW-0479">Metal-binding</keyword>
<sequence>MASFEPDQANKWPHDQLTRHLAARTSLPIDQNGQSPLTTSFHTNGNNFPPYSSANGYPPSSEFDTEDKKPPIIDWNEKIWQQNGTSKLSPSDVVRTATPSANSTESTPSSQRHSIGPEEGEHRGTTPEIKSEFSEPSPEESNVRNVEATSNDKEKDETNRLLSLAQPTSAAVTASDQNELAALRIEEKILHEKLTPHIEPQMTEKKAESIQSVVNSVSNAQFDVDQLTPQTVLPQKPFPNPIPLQAPPSTTPPRNSRAFFRAPGHGGPPESQDNSKAFVCAICNFSCPSKFHYNSHMNTHGDHQCSMCDYTSRTEGRLKKHMRECHTREEQIAAGLDVSPETPSAVPNTAEFQATMTSLMEAAKTAVNNAAAVAAANANNNNAESGNNSPILTIPSALDSLRALSQGEQTTNLAHLLHMPDASNDSVDAAGPSTPREPPKRSSGGKAKQYACKQCAYVATSKEDSWRHSRSHIPADKQLSCKQCEFVTEYKHHLEYHIRNHFGSKPFRCSSCKYSCVNKSMLNSHMKSHSTEYQFSCIDCSYQSKYCHSLKMHLRKYNHRRKPGINVDDAEEALAHDPSLEEDGCSVHSGFSDSMHHENNGDSQHLPPLVSSAPPATADSSNNNNNIGNALLQPIATTSSLPYANLLRNQEQLNAMAARQQQQQQQAQQSFPCSVCDFSTPHIEQLLHHNMIHIQQNQTASAPSTPLNALLQYLQNNAQHQHATIPNGTASIGSLSQLSAFHPTSTEMLFRAQQIQQEQHSEQQQQSAQSKHGESRYNEDVKMEVDSHHQRAHSPTESMNGDSSSLERSSTSPMDTKDIVVINGDAHSVGSNSSSSSSRKRKATNGSSKLEEISQRLQGKNSPEVIEDSTPQIVAPVPIPAYRQGFMFFFFDSSSLEVPKVDRNPSYPNNCDHCKIGFEDATLYDLHRGYHGYDNPFKCNRCGETCASAVAFNLHLWRVKHD</sequence>
<feature type="compositionally biased region" description="Low complexity" evidence="12">
    <location>
        <begin position="611"/>
        <end position="625"/>
    </location>
</feature>
<feature type="region of interest" description="Disordered" evidence="12">
    <location>
        <begin position="231"/>
        <end position="256"/>
    </location>
</feature>
<dbReference type="PROSITE" id="PS00028">
    <property type="entry name" value="ZINC_FINGER_C2H2_1"/>
    <property type="match status" value="3"/>
</dbReference>
<feature type="compositionally biased region" description="Polar residues" evidence="12">
    <location>
        <begin position="793"/>
        <end position="814"/>
    </location>
</feature>
<evidence type="ECO:0000256" key="2">
    <source>
        <dbReference type="ARBA" id="ARBA00007746"/>
    </source>
</evidence>
<proteinExistence type="inferred from homology"/>
<evidence type="ECO:0000256" key="4">
    <source>
        <dbReference type="ARBA" id="ARBA00022723"/>
    </source>
</evidence>
<accession>A0A914QKP7</accession>
<keyword evidence="11" id="KW-0175">Coiled coil</keyword>
<evidence type="ECO:0000256" key="3">
    <source>
        <dbReference type="ARBA" id="ARBA00022473"/>
    </source>
</evidence>
<dbReference type="InterPro" id="IPR036236">
    <property type="entry name" value="Znf_C2H2_sf"/>
</dbReference>
<evidence type="ECO:0000256" key="11">
    <source>
        <dbReference type="SAM" id="Coils"/>
    </source>
</evidence>
<dbReference type="SUPFAM" id="SSF57667">
    <property type="entry name" value="beta-beta-alpha zinc fingers"/>
    <property type="match status" value="3"/>
</dbReference>
<comment type="similarity">
    <text evidence="2">Belongs to the hunchback C2H2-type zinc-finger protein family.</text>
</comment>
<feature type="compositionally biased region" description="Low complexity" evidence="12">
    <location>
        <begin position="828"/>
        <end position="837"/>
    </location>
</feature>
<evidence type="ECO:0000256" key="7">
    <source>
        <dbReference type="ARBA" id="ARBA00022833"/>
    </source>
</evidence>
<evidence type="ECO:0000256" key="8">
    <source>
        <dbReference type="ARBA" id="ARBA00023125"/>
    </source>
</evidence>
<feature type="compositionally biased region" description="Basic and acidic residues" evidence="12">
    <location>
        <begin position="771"/>
        <end position="789"/>
    </location>
</feature>
<feature type="compositionally biased region" description="Pro residues" evidence="12">
    <location>
        <begin position="236"/>
        <end position="251"/>
    </location>
</feature>
<dbReference type="InterPro" id="IPR050688">
    <property type="entry name" value="Zinc_finger/UBP_domain"/>
</dbReference>
<protein>
    <submittedName>
        <fullName evidence="15">C2H2-type domain-containing protein</fullName>
    </submittedName>
</protein>
<keyword evidence="6 10" id="KW-0863">Zinc-finger</keyword>
<evidence type="ECO:0000313" key="14">
    <source>
        <dbReference type="Proteomes" id="UP000887578"/>
    </source>
</evidence>
<feature type="compositionally biased region" description="Polar residues" evidence="12">
    <location>
        <begin position="79"/>
        <end position="89"/>
    </location>
</feature>
<evidence type="ECO:0000256" key="10">
    <source>
        <dbReference type="PROSITE-ProRule" id="PRU00042"/>
    </source>
</evidence>
<dbReference type="GO" id="GO:0008270">
    <property type="term" value="F:zinc ion binding"/>
    <property type="evidence" value="ECO:0007669"/>
    <property type="project" value="UniProtKB-KW"/>
</dbReference>
<feature type="region of interest" description="Disordered" evidence="12">
    <location>
        <begin position="1"/>
        <end position="175"/>
    </location>
</feature>
<feature type="compositionally biased region" description="Basic and acidic residues" evidence="12">
    <location>
        <begin position="66"/>
        <end position="77"/>
    </location>
</feature>
<dbReference type="GO" id="GO:0005634">
    <property type="term" value="C:nucleus"/>
    <property type="evidence" value="ECO:0007669"/>
    <property type="project" value="UniProtKB-SubCell"/>
</dbReference>
<feature type="domain" description="C2H2-type" evidence="13">
    <location>
        <begin position="303"/>
        <end position="331"/>
    </location>
</feature>
<evidence type="ECO:0000256" key="1">
    <source>
        <dbReference type="ARBA" id="ARBA00004123"/>
    </source>
</evidence>
<feature type="domain" description="C2H2-type" evidence="13">
    <location>
        <begin position="479"/>
        <end position="506"/>
    </location>
</feature>
<dbReference type="FunFam" id="3.30.160.60:FF:001301">
    <property type="entry name" value="Blast:Protein hunchback"/>
    <property type="match status" value="1"/>
</dbReference>
<keyword evidence="14" id="KW-1185">Reference proteome</keyword>
<feature type="domain" description="C2H2-type" evidence="13">
    <location>
        <begin position="507"/>
        <end position="534"/>
    </location>
</feature>
<dbReference type="GO" id="GO:0000977">
    <property type="term" value="F:RNA polymerase II transcription regulatory region sequence-specific DNA binding"/>
    <property type="evidence" value="ECO:0007669"/>
    <property type="project" value="UniProtKB-ARBA"/>
</dbReference>
<feature type="coiled-coil region" evidence="11">
    <location>
        <begin position="643"/>
        <end position="670"/>
    </location>
</feature>
<dbReference type="PANTHER" id="PTHR24403:SF67">
    <property type="entry name" value="FI01116P-RELATED"/>
    <property type="match status" value="1"/>
</dbReference>
<evidence type="ECO:0000256" key="9">
    <source>
        <dbReference type="ARBA" id="ARBA00023242"/>
    </source>
</evidence>
<dbReference type="Gene3D" id="3.30.160.60">
    <property type="entry name" value="Classic Zinc Finger"/>
    <property type="match status" value="3"/>
</dbReference>
<evidence type="ECO:0000256" key="6">
    <source>
        <dbReference type="ARBA" id="ARBA00022771"/>
    </source>
</evidence>
<evidence type="ECO:0000313" key="15">
    <source>
        <dbReference type="WBParaSite" id="PDA_v2.g30281.t1"/>
    </source>
</evidence>
<feature type="compositionally biased region" description="Polar residues" evidence="12">
    <location>
        <begin position="97"/>
        <end position="113"/>
    </location>
</feature>